<reference evidence="12" key="1">
    <citation type="submission" date="2022-12" db="EMBL/GenBank/DDBJ databases">
        <authorList>
            <person name="Wang J."/>
        </authorList>
    </citation>
    <scope>NUCLEOTIDE SEQUENCE</scope>
    <source>
        <strain evidence="12">HY-45-18</strain>
    </source>
</reference>
<comment type="caution">
    <text evidence="12">The sequence shown here is derived from an EMBL/GenBank/DDBJ whole genome shotgun (WGS) entry which is preliminary data.</text>
</comment>
<feature type="domain" description="Radical SAM core" evidence="11">
    <location>
        <begin position="19"/>
        <end position="302"/>
    </location>
</feature>
<evidence type="ECO:0000256" key="8">
    <source>
        <dbReference type="ARBA" id="ARBA00023014"/>
    </source>
</evidence>
<keyword evidence="6" id="KW-0560">Oxidoreductase</keyword>
<evidence type="ECO:0000259" key="10">
    <source>
        <dbReference type="PROSITE" id="PS51379"/>
    </source>
</evidence>
<dbReference type="RefSeq" id="WP_268040347.1">
    <property type="nucleotide sequence ID" value="NZ_JAPQER010000002.1"/>
</dbReference>
<name>A0ABT4D1P7_9CLOT</name>
<organism evidence="12 13">
    <name type="scientific">Clostridium aestuarii</name>
    <dbReference type="NCBI Taxonomy" id="338193"/>
    <lineage>
        <taxon>Bacteria</taxon>
        <taxon>Bacillati</taxon>
        <taxon>Bacillota</taxon>
        <taxon>Clostridia</taxon>
        <taxon>Eubacteriales</taxon>
        <taxon>Clostridiaceae</taxon>
        <taxon>Clostridium</taxon>
    </lineage>
</organism>
<dbReference type="EMBL" id="JAPQER010000002">
    <property type="protein sequence ID" value="MCY6484075.1"/>
    <property type="molecule type" value="Genomic_DNA"/>
</dbReference>
<dbReference type="PROSITE" id="PS51918">
    <property type="entry name" value="RADICAL_SAM"/>
    <property type="match status" value="1"/>
</dbReference>
<dbReference type="Gene3D" id="3.30.70.20">
    <property type="match status" value="1"/>
</dbReference>
<evidence type="ECO:0000313" key="12">
    <source>
        <dbReference type="EMBL" id="MCY6484075.1"/>
    </source>
</evidence>
<dbReference type="Proteomes" id="UP001078443">
    <property type="component" value="Unassembled WGS sequence"/>
</dbReference>
<dbReference type="SFLD" id="SFLDS00029">
    <property type="entry name" value="Radical_SAM"/>
    <property type="match status" value="1"/>
</dbReference>
<evidence type="ECO:0000313" key="13">
    <source>
        <dbReference type="Proteomes" id="UP001078443"/>
    </source>
</evidence>
<dbReference type="Pfam" id="PF04055">
    <property type="entry name" value="Radical_SAM"/>
    <property type="match status" value="1"/>
</dbReference>
<dbReference type="InterPro" id="IPR040074">
    <property type="entry name" value="BssD/PflA/YjjW"/>
</dbReference>
<keyword evidence="8" id="KW-0411">Iron-sulfur</keyword>
<dbReference type="NCBIfam" id="TIGR02494">
    <property type="entry name" value="PFLE_PFLC"/>
    <property type="match status" value="1"/>
</dbReference>
<keyword evidence="4" id="KW-0949">S-adenosyl-L-methionine</keyword>
<dbReference type="PIRSF" id="PIRSF000371">
    <property type="entry name" value="PFL_act_enz"/>
    <property type="match status" value="1"/>
</dbReference>
<dbReference type="InterPro" id="IPR007197">
    <property type="entry name" value="rSAM"/>
</dbReference>
<dbReference type="PANTHER" id="PTHR30352">
    <property type="entry name" value="PYRUVATE FORMATE-LYASE-ACTIVATING ENZYME"/>
    <property type="match status" value="1"/>
</dbReference>
<evidence type="ECO:0000256" key="5">
    <source>
        <dbReference type="ARBA" id="ARBA00022723"/>
    </source>
</evidence>
<dbReference type="SUPFAM" id="SSF102114">
    <property type="entry name" value="Radical SAM enzymes"/>
    <property type="match status" value="1"/>
</dbReference>
<evidence type="ECO:0000256" key="2">
    <source>
        <dbReference type="ARBA" id="ARBA00009777"/>
    </source>
</evidence>
<dbReference type="PROSITE" id="PS01087">
    <property type="entry name" value="RADICAL_ACTIVATING"/>
    <property type="match status" value="1"/>
</dbReference>
<dbReference type="InterPro" id="IPR013785">
    <property type="entry name" value="Aldolase_TIM"/>
</dbReference>
<dbReference type="InterPro" id="IPR017896">
    <property type="entry name" value="4Fe4S_Fe-S-bd"/>
</dbReference>
<gene>
    <name evidence="12" type="primary">hpdA</name>
    <name evidence="12" type="ORF">OW763_06880</name>
</gene>
<dbReference type="PROSITE" id="PS51379">
    <property type="entry name" value="4FE4S_FER_2"/>
    <property type="match status" value="1"/>
</dbReference>
<dbReference type="PANTHER" id="PTHR30352:SF4">
    <property type="entry name" value="PYRUVATE FORMATE-LYASE 2-ACTIVATING ENZYME"/>
    <property type="match status" value="1"/>
</dbReference>
<keyword evidence="13" id="KW-1185">Reference proteome</keyword>
<evidence type="ECO:0000256" key="3">
    <source>
        <dbReference type="ARBA" id="ARBA00022485"/>
    </source>
</evidence>
<dbReference type="InterPro" id="IPR034457">
    <property type="entry name" value="Organic_radical-activating"/>
</dbReference>
<keyword evidence="7" id="KW-0408">Iron</keyword>
<dbReference type="SFLD" id="SFLDG01118">
    <property type="entry name" value="activating_enzymes__group_2"/>
    <property type="match status" value="1"/>
</dbReference>
<evidence type="ECO:0000256" key="1">
    <source>
        <dbReference type="ARBA" id="ARBA00001966"/>
    </source>
</evidence>
<evidence type="ECO:0000256" key="6">
    <source>
        <dbReference type="ARBA" id="ARBA00023002"/>
    </source>
</evidence>
<protein>
    <submittedName>
        <fullName evidence="12">4-hydroxyphenylacetate decarboxylase activase</fullName>
    </submittedName>
</protein>
<dbReference type="InterPro" id="IPR001989">
    <property type="entry name" value="Radical_activat_CS"/>
</dbReference>
<dbReference type="Gene3D" id="3.20.20.70">
    <property type="entry name" value="Aldolase class I"/>
    <property type="match status" value="1"/>
</dbReference>
<evidence type="ECO:0000256" key="9">
    <source>
        <dbReference type="ARBA" id="ARBA00047365"/>
    </source>
</evidence>
<dbReference type="SUPFAM" id="SSF54862">
    <property type="entry name" value="4Fe-4S ferredoxins"/>
    <property type="match status" value="1"/>
</dbReference>
<proteinExistence type="inferred from homology"/>
<feature type="domain" description="4Fe-4S ferredoxin-type" evidence="10">
    <location>
        <begin position="50"/>
        <end position="82"/>
    </location>
</feature>
<dbReference type="NCBIfam" id="NF033717">
    <property type="entry name" value="HPDL_rSAM_activ"/>
    <property type="match status" value="1"/>
</dbReference>
<evidence type="ECO:0000259" key="11">
    <source>
        <dbReference type="PROSITE" id="PS51918"/>
    </source>
</evidence>
<dbReference type="SFLD" id="SFLDG01066">
    <property type="entry name" value="organic_radical-activating_enz"/>
    <property type="match status" value="1"/>
</dbReference>
<sequence length="315" mass="36275">MRDLDVKGLLFDIQSFSVHDGPGCRTTVFMNGCPLKCEWCANPESWKGRPQIMFAKTKCKYDKGCSLCINACPHNAISLSDDGVLLLNWKLCDKCTTFDCAKVCSYEALKVCGKWYTVEELIKILNRDSHSWSKEGGVTFSGGEVFYQKDFLMAALRECKKNYIHTVIETSAFVDTDTFMKVMQYIDFAFIDIKHMDREKHKQKTGVYNDLILKNIETLAKSDWSGRIVLRMPVIKEFNDSDENIIKITEFMKKVGLFEINILPFHRMGDSKWSQLGRKYPYSKEKPTSQKKLDHIQEIFLDSQIACYTGSETPF</sequence>
<keyword evidence="5" id="KW-0479">Metal-binding</keyword>
<comment type="catalytic activity">
    <reaction evidence="9">
        <text>glycyl-[protein] + reduced [flavodoxin] + S-adenosyl-L-methionine = glycin-2-yl radical-[protein] + semiquinone [flavodoxin] + 5'-deoxyadenosine + L-methionine + H(+)</text>
        <dbReference type="Rhea" id="RHEA:61976"/>
        <dbReference type="Rhea" id="RHEA-COMP:10622"/>
        <dbReference type="Rhea" id="RHEA-COMP:14480"/>
        <dbReference type="Rhea" id="RHEA-COMP:15993"/>
        <dbReference type="Rhea" id="RHEA-COMP:15994"/>
        <dbReference type="ChEBI" id="CHEBI:15378"/>
        <dbReference type="ChEBI" id="CHEBI:17319"/>
        <dbReference type="ChEBI" id="CHEBI:29947"/>
        <dbReference type="ChEBI" id="CHEBI:32722"/>
        <dbReference type="ChEBI" id="CHEBI:57618"/>
        <dbReference type="ChEBI" id="CHEBI:57844"/>
        <dbReference type="ChEBI" id="CHEBI:59789"/>
        <dbReference type="ChEBI" id="CHEBI:140311"/>
    </reaction>
</comment>
<keyword evidence="3" id="KW-0004">4Fe-4S</keyword>
<dbReference type="InterPro" id="IPR058240">
    <property type="entry name" value="rSAM_sf"/>
</dbReference>
<evidence type="ECO:0000256" key="7">
    <source>
        <dbReference type="ARBA" id="ARBA00023004"/>
    </source>
</evidence>
<comment type="cofactor">
    <cofactor evidence="1">
        <name>[4Fe-4S] cluster</name>
        <dbReference type="ChEBI" id="CHEBI:49883"/>
    </cofactor>
</comment>
<evidence type="ECO:0000256" key="4">
    <source>
        <dbReference type="ARBA" id="ARBA00022691"/>
    </source>
</evidence>
<dbReference type="InterPro" id="IPR012839">
    <property type="entry name" value="Organic_radical_activase"/>
</dbReference>
<comment type="similarity">
    <text evidence="2">Belongs to the organic radical-activating enzymes family.</text>
</comment>
<accession>A0ABT4D1P7</accession>